<gene>
    <name evidence="2" type="ORF">QBC37DRAFT_281555</name>
</gene>
<organism evidence="2 3">
    <name type="scientific">Rhypophila decipiens</name>
    <dbReference type="NCBI Taxonomy" id="261697"/>
    <lineage>
        <taxon>Eukaryota</taxon>
        <taxon>Fungi</taxon>
        <taxon>Dikarya</taxon>
        <taxon>Ascomycota</taxon>
        <taxon>Pezizomycotina</taxon>
        <taxon>Sordariomycetes</taxon>
        <taxon>Sordariomycetidae</taxon>
        <taxon>Sordariales</taxon>
        <taxon>Naviculisporaceae</taxon>
        <taxon>Rhypophila</taxon>
    </lineage>
</organism>
<protein>
    <submittedName>
        <fullName evidence="2">Uncharacterized protein</fullName>
    </submittedName>
</protein>
<feature type="region of interest" description="Disordered" evidence="1">
    <location>
        <begin position="384"/>
        <end position="515"/>
    </location>
</feature>
<comment type="caution">
    <text evidence="2">The sequence shown here is derived from an EMBL/GenBank/DDBJ whole genome shotgun (WGS) entry which is preliminary data.</text>
</comment>
<sequence>MSKPVTPAEEHFAGVDVYDGSGQLVGTVRDINLENKWVDQVKMLPIKRPVEIRPGRKFTAENLESIYEPSDAKGAKWLSCYIQATGEVQGQPCHTCTKNVGVFNCCVLLANDDFRRCGNCEWNRQGCNGASLLPKSRQSMGEESPSRPKTKPPPLSTGGFTPVNNSASGQKARSPTEDEKPRKAPKGTPSQAKSGRNPAPESGHGAEDLEEINKSVIEFEDDGKVFTKPDFMAGVPLEKISPEHPYWDKDWPPLAPLTTATLRKWEGKLEYHKQAESAAASKFLANRQVNRGNAILEFLRDGELHPYQLVGKKYMTKGLGSYDTVFRLVQVLGELRKFQIDITPTQWLRHRLYEVWKEKGDSFSLSKTVHNLYHDPKVSAVRAKSGFGNIGRPSGYRMEKDEQPRRASRGAKRKEPHSTPNKSTSQQQRRKSASEPKAGESTETPATEEPTQEPAEEPEQVHVAIAAPTTPKNTSTAKVAHGSPRQAKKQRVRSDPDPEDLVQEDEGYTSSDSFSGDHVMQVDWRVHQVKHAKISTNTCVTQYWHFVDPDDGGDDGYLFEHQVLKDVLPTRVAWGVYKEPYDFHLRLAEITEATFARGSLHVIIGTKDIPNVVFRGDLMVAFKRDRTKRRFLTFLRSKGIKLVRTSEEYIEKAWKDMNPEVLPYYDSDS</sequence>
<dbReference type="Proteomes" id="UP001301769">
    <property type="component" value="Unassembled WGS sequence"/>
</dbReference>
<accession>A0AAN6YBF2</accession>
<dbReference type="Pfam" id="PF12511">
    <property type="entry name" value="DUF3716"/>
    <property type="match status" value="1"/>
</dbReference>
<feature type="compositionally biased region" description="Polar residues" evidence="1">
    <location>
        <begin position="418"/>
        <end position="427"/>
    </location>
</feature>
<evidence type="ECO:0000256" key="1">
    <source>
        <dbReference type="SAM" id="MobiDB-lite"/>
    </source>
</evidence>
<reference evidence="2" key="1">
    <citation type="journal article" date="2023" name="Mol. Phylogenet. Evol.">
        <title>Genome-scale phylogeny and comparative genomics of the fungal order Sordariales.</title>
        <authorList>
            <person name="Hensen N."/>
            <person name="Bonometti L."/>
            <person name="Westerberg I."/>
            <person name="Brannstrom I.O."/>
            <person name="Guillou S."/>
            <person name="Cros-Aarteil S."/>
            <person name="Calhoun S."/>
            <person name="Haridas S."/>
            <person name="Kuo A."/>
            <person name="Mondo S."/>
            <person name="Pangilinan J."/>
            <person name="Riley R."/>
            <person name="LaButti K."/>
            <person name="Andreopoulos B."/>
            <person name="Lipzen A."/>
            <person name="Chen C."/>
            <person name="Yan M."/>
            <person name="Daum C."/>
            <person name="Ng V."/>
            <person name="Clum A."/>
            <person name="Steindorff A."/>
            <person name="Ohm R.A."/>
            <person name="Martin F."/>
            <person name="Silar P."/>
            <person name="Natvig D.O."/>
            <person name="Lalanne C."/>
            <person name="Gautier V."/>
            <person name="Ament-Velasquez S.L."/>
            <person name="Kruys A."/>
            <person name="Hutchinson M.I."/>
            <person name="Powell A.J."/>
            <person name="Barry K."/>
            <person name="Miller A.N."/>
            <person name="Grigoriev I.V."/>
            <person name="Debuchy R."/>
            <person name="Gladieux P."/>
            <person name="Hiltunen Thoren M."/>
            <person name="Johannesson H."/>
        </authorList>
    </citation>
    <scope>NUCLEOTIDE SEQUENCE</scope>
    <source>
        <strain evidence="2">PSN293</strain>
    </source>
</reference>
<dbReference type="AlphaFoldDB" id="A0AAN6YBF2"/>
<evidence type="ECO:0000313" key="3">
    <source>
        <dbReference type="Proteomes" id="UP001301769"/>
    </source>
</evidence>
<feature type="compositionally biased region" description="Basic residues" evidence="1">
    <location>
        <begin position="406"/>
        <end position="415"/>
    </location>
</feature>
<proteinExistence type="predicted"/>
<dbReference type="InterPro" id="IPR022190">
    <property type="entry name" value="DUF3716"/>
</dbReference>
<feature type="region of interest" description="Disordered" evidence="1">
    <location>
        <begin position="131"/>
        <end position="207"/>
    </location>
</feature>
<evidence type="ECO:0000313" key="2">
    <source>
        <dbReference type="EMBL" id="KAK4215520.1"/>
    </source>
</evidence>
<feature type="compositionally biased region" description="Polar residues" evidence="1">
    <location>
        <begin position="158"/>
        <end position="173"/>
    </location>
</feature>
<name>A0AAN6YBF2_9PEZI</name>
<feature type="compositionally biased region" description="Acidic residues" evidence="1">
    <location>
        <begin position="497"/>
        <end position="507"/>
    </location>
</feature>
<dbReference type="EMBL" id="MU858079">
    <property type="protein sequence ID" value="KAK4215520.1"/>
    <property type="molecule type" value="Genomic_DNA"/>
</dbReference>
<reference evidence="2" key="2">
    <citation type="submission" date="2023-05" db="EMBL/GenBank/DDBJ databases">
        <authorList>
            <consortium name="Lawrence Berkeley National Laboratory"/>
            <person name="Steindorff A."/>
            <person name="Hensen N."/>
            <person name="Bonometti L."/>
            <person name="Westerberg I."/>
            <person name="Brannstrom I.O."/>
            <person name="Guillou S."/>
            <person name="Cros-Aarteil S."/>
            <person name="Calhoun S."/>
            <person name="Haridas S."/>
            <person name="Kuo A."/>
            <person name="Mondo S."/>
            <person name="Pangilinan J."/>
            <person name="Riley R."/>
            <person name="Labutti K."/>
            <person name="Andreopoulos B."/>
            <person name="Lipzen A."/>
            <person name="Chen C."/>
            <person name="Yanf M."/>
            <person name="Daum C."/>
            <person name="Ng V."/>
            <person name="Clum A."/>
            <person name="Ohm R."/>
            <person name="Martin F."/>
            <person name="Silar P."/>
            <person name="Natvig D."/>
            <person name="Lalanne C."/>
            <person name="Gautier V."/>
            <person name="Ament-Velasquez S.L."/>
            <person name="Kruys A."/>
            <person name="Hutchinson M.I."/>
            <person name="Powell A.J."/>
            <person name="Barry K."/>
            <person name="Miller A.N."/>
            <person name="Grigoriev I.V."/>
            <person name="Debuchy R."/>
            <person name="Gladieux P."/>
            <person name="Thoren M.H."/>
            <person name="Johannesson H."/>
        </authorList>
    </citation>
    <scope>NUCLEOTIDE SEQUENCE</scope>
    <source>
        <strain evidence="2">PSN293</strain>
    </source>
</reference>
<keyword evidence="3" id="KW-1185">Reference proteome</keyword>